<comment type="caution">
    <text evidence="3">The sequence shown here is derived from an EMBL/GenBank/DDBJ whole genome shotgun (WGS) entry which is preliminary data.</text>
</comment>
<organism evidence="3 4">
    <name type="scientific">Hypothenemus hampei</name>
    <name type="common">Coffee berry borer</name>
    <dbReference type="NCBI Taxonomy" id="57062"/>
    <lineage>
        <taxon>Eukaryota</taxon>
        <taxon>Metazoa</taxon>
        <taxon>Ecdysozoa</taxon>
        <taxon>Arthropoda</taxon>
        <taxon>Hexapoda</taxon>
        <taxon>Insecta</taxon>
        <taxon>Pterygota</taxon>
        <taxon>Neoptera</taxon>
        <taxon>Endopterygota</taxon>
        <taxon>Coleoptera</taxon>
        <taxon>Polyphaga</taxon>
        <taxon>Cucujiformia</taxon>
        <taxon>Curculionidae</taxon>
        <taxon>Scolytinae</taxon>
        <taxon>Hypothenemus</taxon>
    </lineage>
</organism>
<gene>
    <name evidence="3" type="ORF">ABEB36_013565</name>
</gene>
<evidence type="ECO:0000313" key="4">
    <source>
        <dbReference type="Proteomes" id="UP001566132"/>
    </source>
</evidence>
<accession>A0ABD1E6Q9</accession>
<reference evidence="3 4" key="1">
    <citation type="submission" date="2024-05" db="EMBL/GenBank/DDBJ databases">
        <title>Genetic variation in Jamaican populations of the coffee berry borer (Hypothenemus hampei).</title>
        <authorList>
            <person name="Errbii M."/>
            <person name="Myrie A."/>
        </authorList>
    </citation>
    <scope>NUCLEOTIDE SEQUENCE [LARGE SCALE GENOMIC DNA]</scope>
    <source>
        <strain evidence="3">JA-Hopewell-2020-01-JO</strain>
        <tissue evidence="3">Whole body</tissue>
    </source>
</reference>
<dbReference type="InterPro" id="IPR046468">
    <property type="entry name" value="Spt20-like_SEP"/>
</dbReference>
<comment type="similarity">
    <text evidence="1">Belongs to the SPT20 family.</text>
</comment>
<feature type="domain" description="Spt20-like SEP" evidence="2">
    <location>
        <begin position="82"/>
        <end position="237"/>
    </location>
</feature>
<dbReference type="PANTHER" id="PTHR13526">
    <property type="entry name" value="TRANSCRIPTION FACTOR SPT20 HOMOLOG"/>
    <property type="match status" value="1"/>
</dbReference>
<protein>
    <recommendedName>
        <fullName evidence="2">Spt20-like SEP domain-containing protein</fullName>
    </recommendedName>
</protein>
<evidence type="ECO:0000259" key="2">
    <source>
        <dbReference type="Pfam" id="PF12090"/>
    </source>
</evidence>
<name>A0ABD1E6Q9_HYPHA</name>
<dbReference type="Pfam" id="PF12090">
    <property type="entry name" value="Spt20_SEP"/>
    <property type="match status" value="1"/>
</dbReference>
<dbReference type="EMBL" id="JBDJPC010000011">
    <property type="protein sequence ID" value="KAL1489617.1"/>
    <property type="molecule type" value="Genomic_DNA"/>
</dbReference>
<dbReference type="AlphaFoldDB" id="A0ABD1E6Q9"/>
<evidence type="ECO:0000313" key="3">
    <source>
        <dbReference type="EMBL" id="KAL1489617.1"/>
    </source>
</evidence>
<sequence>MQSLEATSDEGEPVVKRLKALRTAAQALVSPKEEQQAANLEFDIFEELQKLYEEEETDSSDEEEQGVKYKTLILERLVKKENLNTIILNLYPGNKGYSLAFRLQDRRSAVNMGFKEGEEELIQTMTRGYEEDTILRYVDQEEIPPFILDAADKFDFLFYSGCLIAEIRNYRQTHPETKCFIHHVLLKPSQKTILADINALTQNRPDFTTEDRDALEGQIVIAQNPELCLDPNPNLEEEMAEIQNRKLTWNEQPFQKMARKASQVAASRKRKLDHFAHPPGLELLDFCRAKKLKLSATKTTKAVQSEEAKTVIPAPMFKEPALAFRKFTQPFVINELRTLKLPQESDSEMCDCKLYRIEDHVLETDIQDQNRTRIYHITLSILYRPSTMDFWGELYLDRDYKRGERNGTFCRFHLGTRALAHRYVYQFTEIFTESGRKSNVRVQSIVHINEPEEVIWPSNAFAYVPQRLPNPKEHMEKMNQFMQALSFQRTTSLQRLVEKVFKGDLESNLYAPTDLKSIQMTSQELEIDALATKLELSSQQFQAAEKAKRQAAAAAAQQKLLANSNIKSLLNSSPASNANSSVSAAVVNAINNAGVISNQQRILARTLGNIGGARVLSHGNILALNNHNRMNLQEFNAQLNNATGQTLALATTPVNNAARLNLRELNAQLITGQSGQTVTLTSVSNQPVGSYTYSTIPVKQQVVQRVTSTNQESGNSESVLNALLVGTPAADRPEIGNSNNANSLLLEKLAASSGQNPFVQKTPNQASTPFVVQSPKVISPMSSPPPQNSNTLNVQSLNRTQIQNISGLHNVQFQLSNFSQPISFAVNVGNQISGSGGSQGLLMSLPGTQTQHSAQGSTGQSIIMNTAVNNTTPGPSQLVSSGAVKNITTHHNIRTASGSQTLHISPGSHQFQLISQLQRPIRQQNTQGQAIISGRTLQRTQTPITIKMAPNSSQLTDLQFNLDN</sequence>
<dbReference type="PANTHER" id="PTHR13526:SF8">
    <property type="entry name" value="TRANSCRIPTION FACTOR SPT20 HOMOLOG"/>
    <property type="match status" value="1"/>
</dbReference>
<evidence type="ECO:0000256" key="1">
    <source>
        <dbReference type="ARBA" id="ARBA00009112"/>
    </source>
</evidence>
<proteinExistence type="inferred from homology"/>
<dbReference type="Proteomes" id="UP001566132">
    <property type="component" value="Unassembled WGS sequence"/>
</dbReference>
<dbReference type="InterPro" id="IPR021950">
    <property type="entry name" value="Spt20"/>
</dbReference>
<keyword evidence="4" id="KW-1185">Reference proteome</keyword>